<name>A0ACC6Q8A0_9ACTN</name>
<gene>
    <name evidence="1" type="ORF">WKI67_41355</name>
</gene>
<sequence>MPDYAGRLEQTRQRLLDALGDEDETAEASRDESSVPPVDDISG</sequence>
<comment type="caution">
    <text evidence="1">The sequence shown here is derived from an EMBL/GenBank/DDBJ whole genome shotgun (WGS) entry which is preliminary data.</text>
</comment>
<accession>A0ACC6Q8A0</accession>
<protein>
    <submittedName>
        <fullName evidence="1">Uncharacterized protein</fullName>
    </submittedName>
</protein>
<reference evidence="1" key="1">
    <citation type="submission" date="2024-03" db="EMBL/GenBank/DDBJ databases">
        <title>Novel Streptomyces species of biotechnological and ecological value are a feature of Machair soil.</title>
        <authorList>
            <person name="Prole J.R."/>
            <person name="Goodfellow M."/>
            <person name="Allenby N."/>
            <person name="Ward A.C."/>
        </authorList>
    </citation>
    <scope>NUCLEOTIDE SEQUENCE</scope>
    <source>
        <strain evidence="1">MS2.AVA.5</strain>
    </source>
</reference>
<dbReference type="Proteomes" id="UP001377168">
    <property type="component" value="Unassembled WGS sequence"/>
</dbReference>
<keyword evidence="2" id="KW-1185">Reference proteome</keyword>
<dbReference type="EMBL" id="JBBKAJ010000022">
    <property type="protein sequence ID" value="MEJ8639790.1"/>
    <property type="molecule type" value="Genomic_DNA"/>
</dbReference>
<organism evidence="1 2">
    <name type="scientific">Streptomyces achmelvichensis</name>
    <dbReference type="NCBI Taxonomy" id="3134111"/>
    <lineage>
        <taxon>Bacteria</taxon>
        <taxon>Bacillati</taxon>
        <taxon>Actinomycetota</taxon>
        <taxon>Actinomycetes</taxon>
        <taxon>Kitasatosporales</taxon>
        <taxon>Streptomycetaceae</taxon>
        <taxon>Streptomyces</taxon>
    </lineage>
</organism>
<evidence type="ECO:0000313" key="2">
    <source>
        <dbReference type="Proteomes" id="UP001377168"/>
    </source>
</evidence>
<proteinExistence type="predicted"/>
<evidence type="ECO:0000313" key="1">
    <source>
        <dbReference type="EMBL" id="MEJ8639790.1"/>
    </source>
</evidence>